<name>A0A4P7XEH4_9ALTE</name>
<feature type="domain" description="O-antigen ligase-related" evidence="6">
    <location>
        <begin position="189"/>
        <end position="345"/>
    </location>
</feature>
<keyword evidence="4 5" id="KW-0472">Membrane</keyword>
<keyword evidence="8" id="KW-1185">Reference proteome</keyword>
<accession>A0A4P7XEH4</accession>
<keyword evidence="2 5" id="KW-0812">Transmembrane</keyword>
<dbReference type="EMBL" id="CP031093">
    <property type="protein sequence ID" value="QCF25015.1"/>
    <property type="molecule type" value="Genomic_DNA"/>
</dbReference>
<feature type="transmembrane region" description="Helical" evidence="5">
    <location>
        <begin position="368"/>
        <end position="387"/>
    </location>
</feature>
<dbReference type="AlphaFoldDB" id="A0A4P7XEH4"/>
<feature type="transmembrane region" description="Helical" evidence="5">
    <location>
        <begin position="229"/>
        <end position="248"/>
    </location>
</feature>
<feature type="transmembrane region" description="Helical" evidence="5">
    <location>
        <begin position="68"/>
        <end position="87"/>
    </location>
</feature>
<dbReference type="InterPro" id="IPR051533">
    <property type="entry name" value="WaaL-like"/>
</dbReference>
<feature type="transmembrane region" description="Helical" evidence="5">
    <location>
        <begin position="39"/>
        <end position="56"/>
    </location>
</feature>
<evidence type="ECO:0000256" key="3">
    <source>
        <dbReference type="ARBA" id="ARBA00022989"/>
    </source>
</evidence>
<keyword evidence="3 5" id="KW-1133">Transmembrane helix</keyword>
<feature type="transmembrane region" description="Helical" evidence="5">
    <location>
        <begin position="180"/>
        <end position="198"/>
    </location>
</feature>
<feature type="transmembrane region" description="Helical" evidence="5">
    <location>
        <begin position="204"/>
        <end position="222"/>
    </location>
</feature>
<dbReference type="Proteomes" id="UP000298049">
    <property type="component" value="Chromosome"/>
</dbReference>
<dbReference type="GO" id="GO:0016874">
    <property type="term" value="F:ligase activity"/>
    <property type="evidence" value="ECO:0007669"/>
    <property type="project" value="UniProtKB-KW"/>
</dbReference>
<feature type="transmembrane region" description="Helical" evidence="5">
    <location>
        <begin position="116"/>
        <end position="135"/>
    </location>
</feature>
<dbReference type="Pfam" id="PF04932">
    <property type="entry name" value="Wzy_C"/>
    <property type="match status" value="1"/>
</dbReference>
<feature type="transmembrane region" description="Helical" evidence="5">
    <location>
        <begin position="393"/>
        <end position="411"/>
    </location>
</feature>
<reference evidence="7 8" key="1">
    <citation type="submission" date="2018-07" db="EMBL/GenBank/DDBJ databases">
        <title>Marsedoiliclastica nanhaica gen. nov. sp. nov., a novel marine hydrocarbonoclastic bacterium isolated from an in-situ enriched hydrocarbon-degrading consortium in deep-sea sediment.</title>
        <authorList>
            <person name="Dong C."/>
            <person name="Ma T."/>
            <person name="Liu R."/>
            <person name="Shao Z."/>
        </authorList>
    </citation>
    <scope>NUCLEOTIDE SEQUENCE [LARGE SCALE GENOMIC DNA]</scope>
    <source>
        <strain evidence="8">soil36-7</strain>
    </source>
</reference>
<evidence type="ECO:0000256" key="5">
    <source>
        <dbReference type="SAM" id="Phobius"/>
    </source>
</evidence>
<dbReference type="RefSeq" id="WP_136546805.1">
    <property type="nucleotide sequence ID" value="NZ_CP031093.1"/>
</dbReference>
<evidence type="ECO:0000313" key="8">
    <source>
        <dbReference type="Proteomes" id="UP000298049"/>
    </source>
</evidence>
<dbReference type="KEGG" id="hmi:soil367_03145"/>
<gene>
    <name evidence="7" type="ORF">soil367_03145</name>
</gene>
<dbReference type="PANTHER" id="PTHR37422:SF17">
    <property type="entry name" value="O-ANTIGEN LIGASE"/>
    <property type="match status" value="1"/>
</dbReference>
<organism evidence="7 8">
    <name type="scientific">Hydrocarboniclastica marina</name>
    <dbReference type="NCBI Taxonomy" id="2259620"/>
    <lineage>
        <taxon>Bacteria</taxon>
        <taxon>Pseudomonadati</taxon>
        <taxon>Pseudomonadota</taxon>
        <taxon>Gammaproteobacteria</taxon>
        <taxon>Alteromonadales</taxon>
        <taxon>Alteromonadaceae</taxon>
        <taxon>Hydrocarboniclastica</taxon>
    </lineage>
</organism>
<feature type="transmembrane region" description="Helical" evidence="5">
    <location>
        <begin position="12"/>
        <end position="33"/>
    </location>
</feature>
<evidence type="ECO:0000256" key="2">
    <source>
        <dbReference type="ARBA" id="ARBA00022692"/>
    </source>
</evidence>
<dbReference type="GO" id="GO:0016020">
    <property type="term" value="C:membrane"/>
    <property type="evidence" value="ECO:0007669"/>
    <property type="project" value="UniProtKB-SubCell"/>
</dbReference>
<sequence>MKSADSRYHWMDRFVFVMAVPAIVAYLGLYALVPDVYTVGPAVLLLLALLASGRLWPGDHLQREDYVFMSALLVYFLAQCLVNLIHGEDISEFDLATRFLAGALVLVFTRRYIVSFGVFFFAVALGSVATGLLALYQMVQGTGGRVTSFDNPIHYGNGALALALVCSAGLVWSVQARNRVLWSLLLLAGFVLGLYASLMSGTRSGWVAAPVIVAVFAYTFFPSFQRHKVAVLIAAALLLLVTVMIVQVESVTQRTAVAVEEFQDYFAEGRNYTSVGLRLDMWKSGLTAFSENPLVGVGPSGYDVVEQKLIEQGQVHPGIAPFRHLHNQYIDAMAKGGIVGLAAYLYLLLAPFILFMRRVHSSDQVTRALALGGALFISTHAVVNLTQSMLERNIGVMMFIFIPLIIWSVMAKRDDEVRSRQSK</sequence>
<dbReference type="InterPro" id="IPR007016">
    <property type="entry name" value="O-antigen_ligase-rel_domated"/>
</dbReference>
<comment type="subcellular location">
    <subcellularLocation>
        <location evidence="1">Membrane</location>
        <topology evidence="1">Multi-pass membrane protein</topology>
    </subcellularLocation>
</comment>
<feature type="transmembrane region" description="Helical" evidence="5">
    <location>
        <begin position="155"/>
        <end position="173"/>
    </location>
</feature>
<dbReference type="PANTHER" id="PTHR37422">
    <property type="entry name" value="TEICHURONIC ACID BIOSYNTHESIS PROTEIN TUAE"/>
    <property type="match status" value="1"/>
</dbReference>
<protein>
    <submittedName>
        <fullName evidence="7">O-antigen ligase family protein</fullName>
    </submittedName>
</protein>
<proteinExistence type="predicted"/>
<evidence type="ECO:0000259" key="6">
    <source>
        <dbReference type="Pfam" id="PF04932"/>
    </source>
</evidence>
<feature type="transmembrane region" description="Helical" evidence="5">
    <location>
        <begin position="93"/>
        <end position="109"/>
    </location>
</feature>
<feature type="transmembrane region" description="Helical" evidence="5">
    <location>
        <begin position="337"/>
        <end position="356"/>
    </location>
</feature>
<evidence type="ECO:0000313" key="7">
    <source>
        <dbReference type="EMBL" id="QCF25015.1"/>
    </source>
</evidence>
<evidence type="ECO:0000256" key="1">
    <source>
        <dbReference type="ARBA" id="ARBA00004141"/>
    </source>
</evidence>
<keyword evidence="7" id="KW-0436">Ligase</keyword>
<evidence type="ECO:0000256" key="4">
    <source>
        <dbReference type="ARBA" id="ARBA00023136"/>
    </source>
</evidence>
<dbReference type="OrthoDB" id="8576060at2"/>